<organism evidence="10 11">
    <name type="scientific">Microbacterium rhizomatis</name>
    <dbReference type="NCBI Taxonomy" id="1631477"/>
    <lineage>
        <taxon>Bacteria</taxon>
        <taxon>Bacillati</taxon>
        <taxon>Actinomycetota</taxon>
        <taxon>Actinomycetes</taxon>
        <taxon>Micrococcales</taxon>
        <taxon>Microbacteriaceae</taxon>
        <taxon>Microbacterium</taxon>
    </lineage>
</organism>
<evidence type="ECO:0000256" key="8">
    <source>
        <dbReference type="SAM" id="MobiDB-lite"/>
    </source>
</evidence>
<dbReference type="InterPro" id="IPR000515">
    <property type="entry name" value="MetI-like"/>
</dbReference>
<evidence type="ECO:0000256" key="6">
    <source>
        <dbReference type="ARBA" id="ARBA00023136"/>
    </source>
</evidence>
<evidence type="ECO:0000256" key="2">
    <source>
        <dbReference type="ARBA" id="ARBA00022448"/>
    </source>
</evidence>
<evidence type="ECO:0000256" key="7">
    <source>
        <dbReference type="RuleBase" id="RU363032"/>
    </source>
</evidence>
<dbReference type="PROSITE" id="PS50928">
    <property type="entry name" value="ABC_TM1"/>
    <property type="match status" value="1"/>
</dbReference>
<evidence type="ECO:0000313" key="11">
    <source>
        <dbReference type="Proteomes" id="UP000325827"/>
    </source>
</evidence>
<dbReference type="SUPFAM" id="SSF161098">
    <property type="entry name" value="MetI-like"/>
    <property type="match status" value="1"/>
</dbReference>
<keyword evidence="3" id="KW-1003">Cell membrane</keyword>
<feature type="region of interest" description="Disordered" evidence="8">
    <location>
        <begin position="1"/>
        <end position="22"/>
    </location>
</feature>
<evidence type="ECO:0000256" key="1">
    <source>
        <dbReference type="ARBA" id="ARBA00004651"/>
    </source>
</evidence>
<dbReference type="EMBL" id="VYSA01000003">
    <property type="protein sequence ID" value="KAA9106405.1"/>
    <property type="molecule type" value="Genomic_DNA"/>
</dbReference>
<evidence type="ECO:0000259" key="9">
    <source>
        <dbReference type="PROSITE" id="PS50928"/>
    </source>
</evidence>
<keyword evidence="6 7" id="KW-0472">Membrane</keyword>
<dbReference type="PANTHER" id="PTHR30193:SF37">
    <property type="entry name" value="INNER MEMBRANE ABC TRANSPORTER PERMEASE PROTEIN YCJO"/>
    <property type="match status" value="1"/>
</dbReference>
<feature type="transmembrane region" description="Helical" evidence="7">
    <location>
        <begin position="323"/>
        <end position="342"/>
    </location>
</feature>
<feature type="transmembrane region" description="Helical" evidence="7">
    <location>
        <begin position="161"/>
        <end position="182"/>
    </location>
</feature>
<name>A0A5J5IY79_9MICO</name>
<dbReference type="InterPro" id="IPR035906">
    <property type="entry name" value="MetI-like_sf"/>
</dbReference>
<dbReference type="PANTHER" id="PTHR30193">
    <property type="entry name" value="ABC TRANSPORTER PERMEASE PROTEIN"/>
    <property type="match status" value="1"/>
</dbReference>
<proteinExistence type="inferred from homology"/>
<dbReference type="GO" id="GO:0055085">
    <property type="term" value="P:transmembrane transport"/>
    <property type="evidence" value="ECO:0007669"/>
    <property type="project" value="InterPro"/>
</dbReference>
<dbReference type="Pfam" id="PF00528">
    <property type="entry name" value="BPD_transp_1"/>
    <property type="match status" value="1"/>
</dbReference>
<feature type="domain" description="ABC transmembrane type-1" evidence="9">
    <location>
        <begin position="124"/>
        <end position="339"/>
    </location>
</feature>
<accession>A0A5J5IY79</accession>
<sequence length="401" mass="44997">MLRARASPGPQHPPPRSPITDRLDFTVTTTLHPSTEAKPSAEPAPRQPKRIGFSQRLSAWDFKLAPYLYISPFFILFIVIGLFPIAYTAVISFMDWDLVRGRGTFIGFDQYIYVLSNPKFWIALRNTFSIFLLSTIPQLILAIFIAAMLDQNIRAKTFWRMGVLVPYVMAPVAVALIFSNMFGDQYGIVNTWLGDIGLGPIKWHSDAFASHIAIATMVNFRWTGYNTLILLAAMQAIPRDYYEAAAIDGANKFRQFLSITVPSLRPTLIFVIVTSTIGGLQIFDEPRMYDQYGTGGADSQWLTITLWLYNIGWGEWNFGRAAALAWILFLIILVIGVINLFVTRGLVRDEGTRGAHLSRRDRRAAARRAQESVAAQSRESAHSRDADAAASDLRNRNEAAR</sequence>
<reference evidence="11" key="1">
    <citation type="submission" date="2019-09" db="EMBL/GenBank/DDBJ databases">
        <title>Mumia zhuanghuii sp. nov. isolated from the intestinal contents of plateau pika (Ochotona curzoniae) in the Qinghai-Tibet plateau of China.</title>
        <authorList>
            <person name="Tian Z."/>
        </authorList>
    </citation>
    <scope>NUCLEOTIDE SEQUENCE [LARGE SCALE GENOMIC DNA]</scope>
    <source>
        <strain evidence="11">JCM 30598</strain>
    </source>
</reference>
<feature type="transmembrane region" description="Helical" evidence="7">
    <location>
        <begin position="64"/>
        <end position="87"/>
    </location>
</feature>
<keyword evidence="11" id="KW-1185">Reference proteome</keyword>
<gene>
    <name evidence="10" type="ORF">F6B43_14730</name>
</gene>
<evidence type="ECO:0000256" key="5">
    <source>
        <dbReference type="ARBA" id="ARBA00022989"/>
    </source>
</evidence>
<protein>
    <submittedName>
        <fullName evidence="10">Sugar ABC transporter permease</fullName>
    </submittedName>
</protein>
<feature type="transmembrane region" description="Helical" evidence="7">
    <location>
        <begin position="264"/>
        <end position="283"/>
    </location>
</feature>
<dbReference type="Gene3D" id="1.10.3720.10">
    <property type="entry name" value="MetI-like"/>
    <property type="match status" value="1"/>
</dbReference>
<comment type="similarity">
    <text evidence="7">Belongs to the binding-protein-dependent transport system permease family.</text>
</comment>
<dbReference type="OrthoDB" id="4319190at2"/>
<keyword evidence="5 7" id="KW-1133">Transmembrane helix</keyword>
<feature type="compositionally biased region" description="Basic and acidic residues" evidence="8">
    <location>
        <begin position="379"/>
        <end position="401"/>
    </location>
</feature>
<dbReference type="AlphaFoldDB" id="A0A5J5IY79"/>
<comment type="caution">
    <text evidence="10">The sequence shown here is derived from an EMBL/GenBank/DDBJ whole genome shotgun (WGS) entry which is preliminary data.</text>
</comment>
<comment type="subcellular location">
    <subcellularLocation>
        <location evidence="1 7">Cell membrane</location>
        <topology evidence="1 7">Multi-pass membrane protein</topology>
    </subcellularLocation>
</comment>
<evidence type="ECO:0000313" key="10">
    <source>
        <dbReference type="EMBL" id="KAA9106405.1"/>
    </source>
</evidence>
<feature type="region of interest" description="Disordered" evidence="8">
    <location>
        <begin position="358"/>
        <end position="401"/>
    </location>
</feature>
<keyword evidence="4 7" id="KW-0812">Transmembrane</keyword>
<dbReference type="InterPro" id="IPR051393">
    <property type="entry name" value="ABC_transporter_permease"/>
</dbReference>
<dbReference type="GO" id="GO:0005886">
    <property type="term" value="C:plasma membrane"/>
    <property type="evidence" value="ECO:0007669"/>
    <property type="project" value="UniProtKB-SubCell"/>
</dbReference>
<feature type="transmembrane region" description="Helical" evidence="7">
    <location>
        <begin position="128"/>
        <end position="149"/>
    </location>
</feature>
<dbReference type="Proteomes" id="UP000325827">
    <property type="component" value="Unassembled WGS sequence"/>
</dbReference>
<feature type="transmembrane region" description="Helical" evidence="7">
    <location>
        <begin position="208"/>
        <end position="233"/>
    </location>
</feature>
<dbReference type="CDD" id="cd06261">
    <property type="entry name" value="TM_PBP2"/>
    <property type="match status" value="1"/>
</dbReference>
<keyword evidence="2 7" id="KW-0813">Transport</keyword>
<evidence type="ECO:0000256" key="3">
    <source>
        <dbReference type="ARBA" id="ARBA00022475"/>
    </source>
</evidence>
<evidence type="ECO:0000256" key="4">
    <source>
        <dbReference type="ARBA" id="ARBA00022692"/>
    </source>
</evidence>